<dbReference type="GO" id="GO:0000160">
    <property type="term" value="P:phosphorelay signal transduction system"/>
    <property type="evidence" value="ECO:0007669"/>
    <property type="project" value="InterPro"/>
</dbReference>
<proteinExistence type="predicted"/>
<dbReference type="SMART" id="SM00448">
    <property type="entry name" value="REC"/>
    <property type="match status" value="1"/>
</dbReference>
<evidence type="ECO:0000313" key="5">
    <source>
        <dbReference type="EMBL" id="PJC56140.1"/>
    </source>
</evidence>
<reference evidence="6" key="1">
    <citation type="submission" date="2017-09" db="EMBL/GenBank/DDBJ databases">
        <title>Depth-based differentiation of microbial function through sediment-hosted aquifers and enrichment of novel symbionts in the deep terrestrial subsurface.</title>
        <authorList>
            <person name="Probst A.J."/>
            <person name="Ladd B."/>
            <person name="Jarett J.K."/>
            <person name="Geller-Mcgrath D.E."/>
            <person name="Sieber C.M.K."/>
            <person name="Emerson J.B."/>
            <person name="Anantharaman K."/>
            <person name="Thomas B.C."/>
            <person name="Malmstrom R."/>
            <person name="Stieglmeier M."/>
            <person name="Klingl A."/>
            <person name="Woyke T."/>
            <person name="Ryan C.M."/>
            <person name="Banfield J.F."/>
        </authorList>
    </citation>
    <scope>NUCLEOTIDE SEQUENCE [LARGE SCALE GENOMIC DNA]</scope>
</reference>
<dbReference type="SUPFAM" id="SSF52172">
    <property type="entry name" value="CheY-like"/>
    <property type="match status" value="1"/>
</dbReference>
<dbReference type="EMBL" id="PFRD01000076">
    <property type="protein sequence ID" value="PJC56140.1"/>
    <property type="molecule type" value="Genomic_DNA"/>
</dbReference>
<dbReference type="InterPro" id="IPR050595">
    <property type="entry name" value="Bact_response_regulator"/>
</dbReference>
<dbReference type="PANTHER" id="PTHR44591">
    <property type="entry name" value="STRESS RESPONSE REGULATOR PROTEIN 1"/>
    <property type="match status" value="1"/>
</dbReference>
<dbReference type="PROSITE" id="PS50110">
    <property type="entry name" value="RESPONSE_REGULATORY"/>
    <property type="match status" value="1"/>
</dbReference>
<evidence type="ECO:0000256" key="1">
    <source>
        <dbReference type="ARBA" id="ARBA00022553"/>
    </source>
</evidence>
<dbReference type="GO" id="GO:0042558">
    <property type="term" value="P:pteridine-containing compound metabolic process"/>
    <property type="evidence" value="ECO:0007669"/>
    <property type="project" value="InterPro"/>
</dbReference>
<dbReference type="Gene3D" id="3.40.50.2300">
    <property type="match status" value="1"/>
</dbReference>
<comment type="caution">
    <text evidence="5">The sequence shown here is derived from an EMBL/GenBank/DDBJ whole genome shotgun (WGS) entry which is preliminary data.</text>
</comment>
<feature type="domain" description="Pterin-binding" evidence="4">
    <location>
        <begin position="1"/>
        <end position="124"/>
    </location>
</feature>
<evidence type="ECO:0000259" key="3">
    <source>
        <dbReference type="PROSITE" id="PS50110"/>
    </source>
</evidence>
<accession>A0A2M8FES0</accession>
<evidence type="ECO:0000313" key="6">
    <source>
        <dbReference type="Proteomes" id="UP000230391"/>
    </source>
</evidence>
<dbReference type="Proteomes" id="UP000230391">
    <property type="component" value="Unassembled WGS sequence"/>
</dbReference>
<evidence type="ECO:0008006" key="7">
    <source>
        <dbReference type="Google" id="ProtNLM"/>
    </source>
</evidence>
<evidence type="ECO:0000256" key="2">
    <source>
        <dbReference type="PROSITE-ProRule" id="PRU00169"/>
    </source>
</evidence>
<name>A0A2M8FES0_9BACT</name>
<dbReference type="InterPro" id="IPR000489">
    <property type="entry name" value="Pterin-binding_dom"/>
</dbReference>
<organism evidence="5 6">
    <name type="scientific">Candidatus Kaiserbacteria bacterium CG_4_9_14_0_2_um_filter_41_32</name>
    <dbReference type="NCBI Taxonomy" id="1974601"/>
    <lineage>
        <taxon>Bacteria</taxon>
        <taxon>Candidatus Kaiseribacteriota</taxon>
    </lineage>
</organism>
<dbReference type="PROSITE" id="PS50972">
    <property type="entry name" value="PTERIN_BINDING"/>
    <property type="match status" value="1"/>
</dbReference>
<protein>
    <recommendedName>
        <fullName evidence="7">Response regulator</fullName>
    </recommendedName>
</protein>
<keyword evidence="1 2" id="KW-0597">Phosphoprotein</keyword>
<feature type="modified residue" description="4-aspartylphosphate" evidence="2">
    <location>
        <position position="53"/>
    </location>
</feature>
<gene>
    <name evidence="5" type="ORF">CO026_01975</name>
</gene>
<dbReference type="PANTHER" id="PTHR44591:SF3">
    <property type="entry name" value="RESPONSE REGULATORY DOMAIN-CONTAINING PROTEIN"/>
    <property type="match status" value="1"/>
</dbReference>
<feature type="domain" description="Response regulatory" evidence="3">
    <location>
        <begin position="3"/>
        <end position="120"/>
    </location>
</feature>
<dbReference type="InterPro" id="IPR001789">
    <property type="entry name" value="Sig_transdc_resp-reg_receiver"/>
</dbReference>
<evidence type="ECO:0000259" key="4">
    <source>
        <dbReference type="PROSITE" id="PS50972"/>
    </source>
</evidence>
<sequence length="124" mass="13822">MMKILIVDDDAFLRELYAMKFVECGHDVITALHASDALRILEQGDVFDLMLVDMIMPGMTGVELLNEIKKMVPKVKMKLIVLSNQGQDQDIEEAKKAGAIGYIIKAQSIPSEVVKKVEEIMSAK</sequence>
<dbReference type="Pfam" id="PF00072">
    <property type="entry name" value="Response_reg"/>
    <property type="match status" value="1"/>
</dbReference>
<dbReference type="InterPro" id="IPR011006">
    <property type="entry name" value="CheY-like_superfamily"/>
</dbReference>
<dbReference type="AlphaFoldDB" id="A0A2M8FES0"/>